<dbReference type="InterPro" id="IPR002686">
    <property type="entry name" value="Transposase_17"/>
</dbReference>
<name>A0A0F9LJ89_9ZZZZ</name>
<dbReference type="Pfam" id="PF01797">
    <property type="entry name" value="Y1_Tnp"/>
    <property type="match status" value="1"/>
</dbReference>
<feature type="region of interest" description="Disordered" evidence="1">
    <location>
        <begin position="218"/>
        <end position="240"/>
    </location>
</feature>
<proteinExistence type="predicted"/>
<sequence>MARLPRLFIKGCPQHLIQRGNNRQAIFFSDEDYTVYLAKLKDFSKQYEVSVHAYVLMTNHVHLLVSTEHEGAISKMMQSIGRYYVLYINKNYQRTGSLWEGRYRSTIVDSDNYLLTVMRYIEMNPVRAGMVEHPAEYPWSSYQANGVGKVIELLTPHERYIKLGESNTKRLQRYVRLFDDYLSDNTIELIRTATNKAWVLGSERFKREIETQVNRRIEPTNRGGDRKSEKFREQAKNQTL</sequence>
<organism evidence="3">
    <name type="scientific">marine sediment metagenome</name>
    <dbReference type="NCBI Taxonomy" id="412755"/>
    <lineage>
        <taxon>unclassified sequences</taxon>
        <taxon>metagenomes</taxon>
        <taxon>ecological metagenomes</taxon>
    </lineage>
</organism>
<feature type="domain" description="Transposase IS200-like" evidence="2">
    <location>
        <begin position="9"/>
        <end position="124"/>
    </location>
</feature>
<dbReference type="NCBIfam" id="NF047646">
    <property type="entry name" value="REP_Tyr_transpos"/>
    <property type="match status" value="1"/>
</dbReference>
<dbReference type="SUPFAM" id="SSF143422">
    <property type="entry name" value="Transposase IS200-like"/>
    <property type="match status" value="1"/>
</dbReference>
<evidence type="ECO:0000259" key="2">
    <source>
        <dbReference type="SMART" id="SM01321"/>
    </source>
</evidence>
<dbReference type="GO" id="GO:0003677">
    <property type="term" value="F:DNA binding"/>
    <property type="evidence" value="ECO:0007669"/>
    <property type="project" value="InterPro"/>
</dbReference>
<dbReference type="Gene3D" id="3.30.70.1290">
    <property type="entry name" value="Transposase IS200-like"/>
    <property type="match status" value="1"/>
</dbReference>
<gene>
    <name evidence="3" type="ORF">LCGC14_1502880</name>
</gene>
<dbReference type="PANTHER" id="PTHR34322:SF2">
    <property type="entry name" value="TRANSPOSASE IS200-LIKE DOMAIN-CONTAINING PROTEIN"/>
    <property type="match status" value="1"/>
</dbReference>
<comment type="caution">
    <text evidence="3">The sequence shown here is derived from an EMBL/GenBank/DDBJ whole genome shotgun (WGS) entry which is preliminary data.</text>
</comment>
<dbReference type="GO" id="GO:0006313">
    <property type="term" value="P:DNA transposition"/>
    <property type="evidence" value="ECO:0007669"/>
    <property type="project" value="InterPro"/>
</dbReference>
<dbReference type="AlphaFoldDB" id="A0A0F9LJ89"/>
<reference evidence="3" key="1">
    <citation type="journal article" date="2015" name="Nature">
        <title>Complex archaea that bridge the gap between prokaryotes and eukaryotes.</title>
        <authorList>
            <person name="Spang A."/>
            <person name="Saw J.H."/>
            <person name="Jorgensen S.L."/>
            <person name="Zaremba-Niedzwiedzka K."/>
            <person name="Martijn J."/>
            <person name="Lind A.E."/>
            <person name="van Eijk R."/>
            <person name="Schleper C."/>
            <person name="Guy L."/>
            <person name="Ettema T.J."/>
        </authorList>
    </citation>
    <scope>NUCLEOTIDE SEQUENCE</scope>
</reference>
<protein>
    <recommendedName>
        <fullName evidence="2">Transposase IS200-like domain-containing protein</fullName>
    </recommendedName>
</protein>
<evidence type="ECO:0000256" key="1">
    <source>
        <dbReference type="SAM" id="MobiDB-lite"/>
    </source>
</evidence>
<dbReference type="SMART" id="SM01321">
    <property type="entry name" value="Y1_Tnp"/>
    <property type="match status" value="1"/>
</dbReference>
<dbReference type="PANTHER" id="PTHR34322">
    <property type="entry name" value="TRANSPOSASE, Y1_TNP DOMAIN-CONTAINING"/>
    <property type="match status" value="1"/>
</dbReference>
<dbReference type="InterPro" id="IPR036515">
    <property type="entry name" value="Transposase_17_sf"/>
</dbReference>
<accession>A0A0F9LJ89</accession>
<evidence type="ECO:0000313" key="3">
    <source>
        <dbReference type="EMBL" id="KKM64290.1"/>
    </source>
</evidence>
<dbReference type="EMBL" id="LAZR01010930">
    <property type="protein sequence ID" value="KKM64290.1"/>
    <property type="molecule type" value="Genomic_DNA"/>
</dbReference>
<dbReference type="GO" id="GO:0004803">
    <property type="term" value="F:transposase activity"/>
    <property type="evidence" value="ECO:0007669"/>
    <property type="project" value="InterPro"/>
</dbReference>